<dbReference type="CDD" id="cd01310">
    <property type="entry name" value="TatD_DNAse"/>
    <property type="match status" value="1"/>
</dbReference>
<dbReference type="PIRSF" id="PIRSF005902">
    <property type="entry name" value="DNase_TatD"/>
    <property type="match status" value="1"/>
</dbReference>
<comment type="caution">
    <text evidence="5">The sequence shown here is derived from an EMBL/GenBank/DDBJ whole genome shotgun (WGS) entry which is preliminary data.</text>
</comment>
<dbReference type="PANTHER" id="PTHR46317:SF1">
    <property type="entry name" value="HYDROLASE, TATD FAMILY"/>
    <property type="match status" value="1"/>
</dbReference>
<evidence type="ECO:0000256" key="1">
    <source>
        <dbReference type="ARBA" id="ARBA00009275"/>
    </source>
</evidence>
<accession>A0A4Z0H1W8</accession>
<dbReference type="Gene3D" id="3.20.20.140">
    <property type="entry name" value="Metal-dependent hydrolases"/>
    <property type="match status" value="1"/>
</dbReference>
<feature type="binding site" evidence="4">
    <location>
        <position position="152"/>
    </location>
    <ligand>
        <name>a divalent metal cation</name>
        <dbReference type="ChEBI" id="CHEBI:60240"/>
        <label>2</label>
    </ligand>
</feature>
<name>A0A4Z0H1W8_9BACI</name>
<dbReference type="InterPro" id="IPR032466">
    <property type="entry name" value="Metal_Hydrolase"/>
</dbReference>
<protein>
    <submittedName>
        <fullName evidence="5">TatD family deoxyribonuclease</fullName>
    </submittedName>
</protein>
<feature type="binding site" evidence="4">
    <location>
        <position position="10"/>
    </location>
    <ligand>
        <name>a divalent metal cation</name>
        <dbReference type="ChEBI" id="CHEBI:60240"/>
        <label>1</label>
    </ligand>
</feature>
<reference evidence="5 6" key="1">
    <citation type="journal article" date="2003" name="Int. J. Syst. Evol. Microbiol.">
        <title>Halobacillus salinus sp. nov., isolated from a salt lake on the coast of the East Sea in Korea.</title>
        <authorList>
            <person name="Yoon J.H."/>
            <person name="Kang K.H."/>
            <person name="Park Y.H."/>
        </authorList>
    </citation>
    <scope>NUCLEOTIDE SEQUENCE [LARGE SCALE GENOMIC DNA]</scope>
    <source>
        <strain evidence="5 6">HSL-3</strain>
    </source>
</reference>
<gene>
    <name evidence="5" type="ORF">E4663_02230</name>
</gene>
<feature type="binding site" evidence="4">
    <location>
        <position position="92"/>
    </location>
    <ligand>
        <name>a divalent metal cation</name>
        <dbReference type="ChEBI" id="CHEBI:60240"/>
        <label>1</label>
    </ligand>
</feature>
<keyword evidence="2 4" id="KW-0479">Metal-binding</keyword>
<dbReference type="PANTHER" id="PTHR46317">
    <property type="entry name" value="HYDROLASE OF PHP SUPERFAMILY-RELATED PROTEIN"/>
    <property type="match status" value="1"/>
</dbReference>
<dbReference type="Pfam" id="PF01026">
    <property type="entry name" value="TatD_DNase"/>
    <property type="match status" value="1"/>
</dbReference>
<evidence type="ECO:0000313" key="6">
    <source>
        <dbReference type="Proteomes" id="UP000297982"/>
    </source>
</evidence>
<dbReference type="SUPFAM" id="SSF51556">
    <property type="entry name" value="Metallo-dependent hydrolases"/>
    <property type="match status" value="1"/>
</dbReference>
<dbReference type="RefSeq" id="WP_135326546.1">
    <property type="nucleotide sequence ID" value="NZ_SRJC01000001.1"/>
</dbReference>
<feature type="binding site" evidence="4">
    <location>
        <position position="8"/>
    </location>
    <ligand>
        <name>a divalent metal cation</name>
        <dbReference type="ChEBI" id="CHEBI:60240"/>
        <label>1</label>
    </ligand>
</feature>
<dbReference type="AlphaFoldDB" id="A0A4Z0H1W8"/>
<comment type="similarity">
    <text evidence="1">Belongs to the metallo-dependent hydrolases superfamily. TatD-type hydrolase family.</text>
</comment>
<dbReference type="InterPro" id="IPR001130">
    <property type="entry name" value="TatD-like"/>
</dbReference>
<sequence>MRSVIDAHIHLDWYEERDRKRIVEDLSSSNIEKLISVSYDFDSCKKNLSFDHPKVVTALGFHPEQALPSPEEVQNITELIYQNRSSIAAIGEVGLPYYTQHGDFQDYVNLLEHFIILGKELQLPVNLHAIYEGADIACDLLEKHEMTRAHFHWFKGSETTQTRMKEKGYMVSVTPDCVYEEEIRKVIESFPLEQLMVETDGPWPFENKFEGRLTHPMMIHDSVKRISELKDEPLDYVYKKLQENTCHFYKL</sequence>
<dbReference type="EMBL" id="SRJC01000001">
    <property type="protein sequence ID" value="TGB03847.1"/>
    <property type="molecule type" value="Genomic_DNA"/>
</dbReference>
<keyword evidence="3" id="KW-0378">Hydrolase</keyword>
<evidence type="ECO:0000256" key="4">
    <source>
        <dbReference type="PIRSR" id="PIRSR005902-1"/>
    </source>
</evidence>
<evidence type="ECO:0000256" key="2">
    <source>
        <dbReference type="ARBA" id="ARBA00022723"/>
    </source>
</evidence>
<evidence type="ECO:0000313" key="5">
    <source>
        <dbReference type="EMBL" id="TGB03847.1"/>
    </source>
</evidence>
<dbReference type="STRING" id="192814.GCA_900166575_00759"/>
<keyword evidence="6" id="KW-1185">Reference proteome</keyword>
<dbReference type="GO" id="GO:0046872">
    <property type="term" value="F:metal ion binding"/>
    <property type="evidence" value="ECO:0007669"/>
    <property type="project" value="UniProtKB-KW"/>
</dbReference>
<dbReference type="Proteomes" id="UP000297982">
    <property type="component" value="Unassembled WGS sequence"/>
</dbReference>
<organism evidence="5 6">
    <name type="scientific">Halobacillus salinus</name>
    <dbReference type="NCBI Taxonomy" id="192814"/>
    <lineage>
        <taxon>Bacteria</taxon>
        <taxon>Bacillati</taxon>
        <taxon>Bacillota</taxon>
        <taxon>Bacilli</taxon>
        <taxon>Bacillales</taxon>
        <taxon>Bacillaceae</taxon>
        <taxon>Halobacillus</taxon>
    </lineage>
</organism>
<proteinExistence type="inferred from homology"/>
<feature type="binding site" evidence="4">
    <location>
        <position position="200"/>
    </location>
    <ligand>
        <name>a divalent metal cation</name>
        <dbReference type="ChEBI" id="CHEBI:60240"/>
        <label>1</label>
    </ligand>
</feature>
<feature type="binding site" evidence="4">
    <location>
        <position position="128"/>
    </location>
    <ligand>
        <name>a divalent metal cation</name>
        <dbReference type="ChEBI" id="CHEBI:60240"/>
        <label>2</label>
    </ligand>
</feature>
<evidence type="ECO:0000256" key="3">
    <source>
        <dbReference type="ARBA" id="ARBA00022801"/>
    </source>
</evidence>
<dbReference type="GO" id="GO:0016788">
    <property type="term" value="F:hydrolase activity, acting on ester bonds"/>
    <property type="evidence" value="ECO:0007669"/>
    <property type="project" value="InterPro"/>
</dbReference>